<protein>
    <submittedName>
        <fullName evidence="2">Uncharacterized protein</fullName>
    </submittedName>
</protein>
<sequence>MAVDLHSRDSLFLPSQYNYAGEGNIPAADKKPTNQNGSASLASSDFGSALSSPIESELGSTESESDQDDDYIAELTRQMAHHMLRDDDREKTWSFAGWPQSTAWSELGSGQEEEAVMVDKFDKFKIKEEEEIHQYTDKERFSSTSLKTYPGPSSVREPEISPADQFQSKQALIENQIRCHSINSCLLIQNRLYKLKKSEQIVKQQESLYGAKRSTCYKLNEPKLQGKQFQSKGRARGGQFTGHQQQHRTGSEMRAVFLGDTGPRSGSGGGTGVFLPRGSGNTSGSQKKPGCSTVLIPARVVQALKLHFDKMGVAAGSNGAIFPIQQDASSGEVRYGLQLQQDEEPVSDDACNKLSSRNRFASGMAILTSHLMLPYNLRPISCFFFIYMAVSARERRVNKKFLDRITEEK</sequence>
<feature type="region of interest" description="Disordered" evidence="1">
    <location>
        <begin position="22"/>
        <end position="68"/>
    </location>
</feature>
<accession>A0A6N2LHT1</accession>
<dbReference type="PANTHER" id="PTHR33356:SF16">
    <property type="entry name" value="G PATCH DOMAIN PROTEIN"/>
    <property type="match status" value="1"/>
</dbReference>
<reference evidence="2" key="1">
    <citation type="submission" date="2019-03" db="EMBL/GenBank/DDBJ databases">
        <authorList>
            <person name="Mank J."/>
            <person name="Almeida P."/>
        </authorList>
    </citation>
    <scope>NUCLEOTIDE SEQUENCE</scope>
    <source>
        <strain evidence="2">78183</strain>
    </source>
</reference>
<name>A0A6N2LHT1_SALVM</name>
<feature type="region of interest" description="Disordered" evidence="1">
    <location>
        <begin position="227"/>
        <end position="290"/>
    </location>
</feature>
<feature type="region of interest" description="Disordered" evidence="1">
    <location>
        <begin position="136"/>
        <end position="159"/>
    </location>
</feature>
<gene>
    <name evidence="2" type="ORF">SVIM_LOCUS172662</name>
</gene>
<evidence type="ECO:0000256" key="1">
    <source>
        <dbReference type="SAM" id="MobiDB-lite"/>
    </source>
</evidence>
<feature type="compositionally biased region" description="Polar residues" evidence="1">
    <location>
        <begin position="33"/>
        <end position="62"/>
    </location>
</feature>
<dbReference type="AlphaFoldDB" id="A0A6N2LHT1"/>
<evidence type="ECO:0000313" key="2">
    <source>
        <dbReference type="EMBL" id="VFU35044.1"/>
    </source>
</evidence>
<dbReference type="EMBL" id="CAADRP010001112">
    <property type="protein sequence ID" value="VFU35044.1"/>
    <property type="molecule type" value="Genomic_DNA"/>
</dbReference>
<dbReference type="PANTHER" id="PTHR33356">
    <property type="entry name" value="TIP41-LIKE PROTEIN"/>
    <property type="match status" value="1"/>
</dbReference>
<proteinExistence type="predicted"/>
<organism evidence="2">
    <name type="scientific">Salix viminalis</name>
    <name type="common">Common osier</name>
    <name type="synonym">Basket willow</name>
    <dbReference type="NCBI Taxonomy" id="40686"/>
    <lineage>
        <taxon>Eukaryota</taxon>
        <taxon>Viridiplantae</taxon>
        <taxon>Streptophyta</taxon>
        <taxon>Embryophyta</taxon>
        <taxon>Tracheophyta</taxon>
        <taxon>Spermatophyta</taxon>
        <taxon>Magnoliopsida</taxon>
        <taxon>eudicotyledons</taxon>
        <taxon>Gunneridae</taxon>
        <taxon>Pentapetalae</taxon>
        <taxon>rosids</taxon>
        <taxon>fabids</taxon>
        <taxon>Malpighiales</taxon>
        <taxon>Salicaceae</taxon>
        <taxon>Saliceae</taxon>
        <taxon>Salix</taxon>
    </lineage>
</organism>